<dbReference type="GO" id="GO:0016020">
    <property type="term" value="C:membrane"/>
    <property type="evidence" value="ECO:0007669"/>
    <property type="project" value="InterPro"/>
</dbReference>
<feature type="transmembrane region" description="Helical" evidence="2">
    <location>
        <begin position="107"/>
        <end position="126"/>
    </location>
</feature>
<feature type="domain" description="Chalcone/stilbene synthase C-terminal" evidence="3">
    <location>
        <begin position="542"/>
        <end position="598"/>
    </location>
</feature>
<protein>
    <recommendedName>
        <fullName evidence="7">Very-long-chain 3-oxoacyl-CoA synthase</fullName>
    </recommendedName>
</protein>
<feature type="transmembrane region" description="Helical" evidence="2">
    <location>
        <begin position="59"/>
        <end position="77"/>
    </location>
</feature>
<evidence type="ECO:0000313" key="5">
    <source>
        <dbReference type="EMBL" id="KAL1530421.1"/>
    </source>
</evidence>
<comment type="caution">
    <text evidence="5">The sequence shown here is derived from an EMBL/GenBank/DDBJ whole genome shotgun (WGS) entry which is preliminary data.</text>
</comment>
<evidence type="ECO:0000259" key="4">
    <source>
        <dbReference type="Pfam" id="PF08392"/>
    </source>
</evidence>
<name>A0AB34K800_PRYPA</name>
<dbReference type="GO" id="GO:0016747">
    <property type="term" value="F:acyltransferase activity, transferring groups other than amino-acyl groups"/>
    <property type="evidence" value="ECO:0007669"/>
    <property type="project" value="InterPro"/>
</dbReference>
<keyword evidence="2" id="KW-0812">Transmembrane</keyword>
<keyword evidence="2" id="KW-1133">Transmembrane helix</keyword>
<proteinExistence type="predicted"/>
<dbReference type="SUPFAM" id="SSF53901">
    <property type="entry name" value="Thiolase-like"/>
    <property type="match status" value="2"/>
</dbReference>
<dbReference type="Pfam" id="PF08392">
    <property type="entry name" value="FAE1_CUT1_RppA"/>
    <property type="match status" value="1"/>
</dbReference>
<reference evidence="5 6" key="1">
    <citation type="journal article" date="2024" name="Science">
        <title>Giant polyketide synthase enzymes in the biosynthesis of giant marine polyether toxins.</title>
        <authorList>
            <person name="Fallon T.R."/>
            <person name="Shende V.V."/>
            <person name="Wierzbicki I.H."/>
            <person name="Pendleton A.L."/>
            <person name="Watervoot N.F."/>
            <person name="Auber R.P."/>
            <person name="Gonzalez D.J."/>
            <person name="Wisecaver J.H."/>
            <person name="Moore B.S."/>
        </authorList>
    </citation>
    <scope>NUCLEOTIDE SEQUENCE [LARGE SCALE GENOMIC DNA]</scope>
    <source>
        <strain evidence="5 6">12B1</strain>
    </source>
</reference>
<gene>
    <name evidence="5" type="ORF">AB1Y20_001326</name>
</gene>
<feature type="compositionally biased region" description="Basic and acidic residues" evidence="1">
    <location>
        <begin position="501"/>
        <end position="522"/>
    </location>
</feature>
<dbReference type="AlphaFoldDB" id="A0AB34K800"/>
<organism evidence="5 6">
    <name type="scientific">Prymnesium parvum</name>
    <name type="common">Toxic golden alga</name>
    <dbReference type="NCBI Taxonomy" id="97485"/>
    <lineage>
        <taxon>Eukaryota</taxon>
        <taxon>Haptista</taxon>
        <taxon>Haptophyta</taxon>
        <taxon>Prymnesiophyceae</taxon>
        <taxon>Prymnesiales</taxon>
        <taxon>Prymnesiaceae</taxon>
        <taxon>Prymnesium</taxon>
    </lineage>
</organism>
<feature type="domain" description="FAE" evidence="4">
    <location>
        <begin position="126"/>
        <end position="458"/>
    </location>
</feature>
<feature type="region of interest" description="Disordered" evidence="1">
    <location>
        <begin position="497"/>
        <end position="527"/>
    </location>
</feature>
<dbReference type="InterPro" id="IPR012392">
    <property type="entry name" value="3-ktacl-CoA_syn"/>
</dbReference>
<dbReference type="CDD" id="cd00831">
    <property type="entry name" value="CHS_like"/>
    <property type="match status" value="1"/>
</dbReference>
<keyword evidence="2" id="KW-0472">Membrane</keyword>
<dbReference type="InterPro" id="IPR012328">
    <property type="entry name" value="Chalcone/stilbene_synt_C"/>
</dbReference>
<evidence type="ECO:0008006" key="7">
    <source>
        <dbReference type="Google" id="ProtNLM"/>
    </source>
</evidence>
<dbReference type="Pfam" id="PF02797">
    <property type="entry name" value="Chal_sti_synt_C"/>
    <property type="match status" value="1"/>
</dbReference>
<keyword evidence="6" id="KW-1185">Reference proteome</keyword>
<evidence type="ECO:0000256" key="1">
    <source>
        <dbReference type="SAM" id="MobiDB-lite"/>
    </source>
</evidence>
<dbReference type="EMBL" id="JBGBPQ010000001">
    <property type="protein sequence ID" value="KAL1530421.1"/>
    <property type="molecule type" value="Genomic_DNA"/>
</dbReference>
<dbReference type="Proteomes" id="UP001515480">
    <property type="component" value="Unassembled WGS sequence"/>
</dbReference>
<dbReference type="InterPro" id="IPR013601">
    <property type="entry name" value="FAE1_typ3_polyketide_synth"/>
</dbReference>
<sequence>MSMSGIRQRRQASNEDISLARGEAPPLTASQWARVQAEWITARVDLQRGYGQRVDLRTVLMKLALYSLLIYSAYLLFCESCKDEYYTLASALIDGFSDAATGARGSVSGAAIVLVLATWIFTVLYMRRRADVYLVDFETYKHADVGGDPRNTAGRPVHYERFLAESRLAKHLDGSPCFTDRSMEPSVALRPAYSSQHHAALVTPQEKILRTSCIGETSIFPPSIFREEVGQDGAEAERVSLSMRGAREEAELMMFNAVEQLLEKTKTRPCDVGILVVNCSLFCPTPSLSAMLVNKFHFREDILTYNLGGMGCSASVIAVDLARRLLNSPEQRNSLALVVSTENITQNWYRGNDRSMLLSNCLFRCGAAAMLLSNKGRDARRARFKLLHVVRTHMGKDDDCYKAVFQMEDDEGIRGVRLSKMIMQIAGDALKANITTLGPLTLPISEQLIFFFNLFARRAVRGKLPLPGPLRRSVAKLAVPLVQLPFISSLVGYKPEAAPADGEKKSEEAASSKAASSEDKKPAPPLAKELPPYVPDFSKAFHWICVHTGGRAVIDAIEKNLALPPHYLEPSRLSLLRYGNVSSASIWYELELVAKYGNTCGAQREGGAPPPPSGERRLMKGDRIWQIAFGSGFKCNSAVWQCMRNH</sequence>
<evidence type="ECO:0000256" key="2">
    <source>
        <dbReference type="SAM" id="Phobius"/>
    </source>
</evidence>
<dbReference type="InterPro" id="IPR016039">
    <property type="entry name" value="Thiolase-like"/>
</dbReference>
<dbReference type="GO" id="GO:0006633">
    <property type="term" value="P:fatty acid biosynthetic process"/>
    <property type="evidence" value="ECO:0007669"/>
    <property type="project" value="InterPro"/>
</dbReference>
<evidence type="ECO:0000313" key="6">
    <source>
        <dbReference type="Proteomes" id="UP001515480"/>
    </source>
</evidence>
<evidence type="ECO:0000259" key="3">
    <source>
        <dbReference type="Pfam" id="PF02797"/>
    </source>
</evidence>
<accession>A0AB34K800</accession>
<dbReference type="PANTHER" id="PTHR31561">
    <property type="entry name" value="3-KETOACYL-COA SYNTHASE"/>
    <property type="match status" value="1"/>
</dbReference>
<dbReference type="Gene3D" id="3.40.47.10">
    <property type="match status" value="1"/>
</dbReference>